<evidence type="ECO:0000259" key="1">
    <source>
        <dbReference type="Pfam" id="PF12998"/>
    </source>
</evidence>
<reference evidence="2" key="1">
    <citation type="submission" date="2020-11" db="EMBL/GenBank/DDBJ databases">
        <authorList>
            <person name="Tran Van P."/>
        </authorList>
    </citation>
    <scope>NUCLEOTIDE SEQUENCE</scope>
</reference>
<dbReference type="AlphaFoldDB" id="A0A7R9M2W9"/>
<protein>
    <recommendedName>
        <fullName evidence="1">Inhibitor of growth protein N-terminal histone-binding domain-containing protein</fullName>
    </recommendedName>
</protein>
<dbReference type="EMBL" id="CAJPVJ010005554">
    <property type="protein sequence ID" value="CAG2169640.1"/>
    <property type="molecule type" value="Genomic_DNA"/>
</dbReference>
<gene>
    <name evidence="2" type="ORF">ONB1V03_LOCUS9114</name>
</gene>
<dbReference type="InterPro" id="IPR024610">
    <property type="entry name" value="ING_N_histone-binding"/>
</dbReference>
<evidence type="ECO:0000313" key="3">
    <source>
        <dbReference type="Proteomes" id="UP000728032"/>
    </source>
</evidence>
<organism evidence="2">
    <name type="scientific">Oppiella nova</name>
    <dbReference type="NCBI Taxonomy" id="334625"/>
    <lineage>
        <taxon>Eukaryota</taxon>
        <taxon>Metazoa</taxon>
        <taxon>Ecdysozoa</taxon>
        <taxon>Arthropoda</taxon>
        <taxon>Chelicerata</taxon>
        <taxon>Arachnida</taxon>
        <taxon>Acari</taxon>
        <taxon>Acariformes</taxon>
        <taxon>Sarcoptiformes</taxon>
        <taxon>Oribatida</taxon>
        <taxon>Brachypylina</taxon>
        <taxon>Oppioidea</taxon>
        <taxon>Oppiidae</taxon>
        <taxon>Oppiella</taxon>
    </lineage>
</organism>
<name>A0A7R9M2W9_9ACAR</name>
<proteinExistence type="predicted"/>
<evidence type="ECO:0000313" key="2">
    <source>
        <dbReference type="EMBL" id="CAD7652453.1"/>
    </source>
</evidence>
<dbReference type="OrthoDB" id="6514343at2759"/>
<accession>A0A7R9M2W9</accession>
<dbReference type="EMBL" id="OC920379">
    <property type="protein sequence ID" value="CAD7652453.1"/>
    <property type="molecule type" value="Genomic_DNA"/>
</dbReference>
<dbReference type="Gene3D" id="6.10.140.1740">
    <property type="match status" value="1"/>
</dbReference>
<feature type="domain" description="Inhibitor of growth protein N-terminal histone-binding" evidence="1">
    <location>
        <begin position="13"/>
        <end position="109"/>
    </location>
</feature>
<dbReference type="Proteomes" id="UP000728032">
    <property type="component" value="Unassembled WGS sequence"/>
</dbReference>
<sequence>MPKTVDKEVVESYVNEFNDVAEGMPIELSRIISEGLGCDCDINTKIKEIEDIWSQVSEEASDGRKQILVNRIENCLKQMQEIYEHKLELSQRLVTKIRAKETQLNESYNGLLLYDRTQPFTYGTRSGRLFNGQSPHQTPNP</sequence>
<dbReference type="Pfam" id="PF12998">
    <property type="entry name" value="ING"/>
    <property type="match status" value="1"/>
</dbReference>
<keyword evidence="3" id="KW-1185">Reference proteome</keyword>